<keyword evidence="2" id="KW-1185">Reference proteome</keyword>
<evidence type="ECO:0000313" key="2">
    <source>
        <dbReference type="Proteomes" id="UP000032336"/>
    </source>
</evidence>
<organism evidence="1 2">
    <name type="scientific">Ferrimicrobium acidiphilum DSM 19497</name>
    <dbReference type="NCBI Taxonomy" id="1121877"/>
    <lineage>
        <taxon>Bacteria</taxon>
        <taxon>Bacillati</taxon>
        <taxon>Actinomycetota</taxon>
        <taxon>Acidimicrobiia</taxon>
        <taxon>Acidimicrobiales</taxon>
        <taxon>Acidimicrobiaceae</taxon>
        <taxon>Ferrimicrobium</taxon>
    </lineage>
</organism>
<reference evidence="1 2" key="1">
    <citation type="submission" date="2015-01" db="EMBL/GenBank/DDBJ databases">
        <title>Draft genome of the acidophilic iron oxidizer Ferrimicrobium acidiphilum strain T23.</title>
        <authorList>
            <person name="Poehlein A."/>
            <person name="Eisen S."/>
            <person name="Schloemann M."/>
            <person name="Johnson B.D."/>
            <person name="Daniel R."/>
            <person name="Muehling M."/>
        </authorList>
    </citation>
    <scope>NUCLEOTIDE SEQUENCE [LARGE SCALE GENOMIC DNA]</scope>
    <source>
        <strain evidence="1 2">T23</strain>
    </source>
</reference>
<dbReference type="Proteomes" id="UP000032336">
    <property type="component" value="Unassembled WGS sequence"/>
</dbReference>
<accession>A0A0D8FTQ2</accession>
<comment type="caution">
    <text evidence="1">The sequence shown here is derived from an EMBL/GenBank/DDBJ whole genome shotgun (WGS) entry which is preliminary data.</text>
</comment>
<protein>
    <submittedName>
        <fullName evidence="1">Uncharacterized protein</fullName>
    </submittedName>
</protein>
<dbReference type="EMBL" id="JXUW01000015">
    <property type="protein sequence ID" value="KJE76501.1"/>
    <property type="molecule type" value="Genomic_DNA"/>
</dbReference>
<sequence length="86" mass="8866">MGSLASTSGDCRLVAGDKSGAAVISGVVVVNGGCDDTYIGQAGPDHQFGQSRHLNNISVGRTLRFGASLLDAYCGLDGNCTLWPHR</sequence>
<name>A0A0D8FTQ2_9ACTN</name>
<proteinExistence type="predicted"/>
<gene>
    <name evidence="1" type="ORF">FEAC_17280</name>
</gene>
<evidence type="ECO:0000313" key="1">
    <source>
        <dbReference type="EMBL" id="KJE76501.1"/>
    </source>
</evidence>
<dbReference type="AlphaFoldDB" id="A0A0D8FTQ2"/>